<dbReference type="RefSeq" id="WP_110128193.1">
    <property type="nucleotide sequence ID" value="NZ_QHLY01000012.1"/>
</dbReference>
<sequence length="77" mass="8280">MSALCPGAILRLVSTSDAHTRLAPGTTGTVEHIDDAGTVHVQWEDGSTLGLIPGEDVWEVVHERWWNQPFDGLGADS</sequence>
<organism evidence="2 3">
    <name type="scientific">Cryobacterium arcticum</name>
    <dbReference type="NCBI Taxonomy" id="670052"/>
    <lineage>
        <taxon>Bacteria</taxon>
        <taxon>Bacillati</taxon>
        <taxon>Actinomycetota</taxon>
        <taxon>Actinomycetes</taxon>
        <taxon>Micrococcales</taxon>
        <taxon>Microbacteriaceae</taxon>
        <taxon>Cryobacterium</taxon>
    </lineage>
</organism>
<dbReference type="OrthoDB" id="7069211at2"/>
<comment type="caution">
    <text evidence="2">The sequence shown here is derived from an EMBL/GenBank/DDBJ whole genome shotgun (WGS) entry which is preliminary data.</text>
</comment>
<reference evidence="2 3" key="1">
    <citation type="submission" date="2018-05" db="EMBL/GenBank/DDBJ databases">
        <title>Genetic diversity of glacier-inhabiting Cryobacterium bacteria in China and description of Cryobacterium mengkeensis sp. nov. and Arthrobacter glacialis sp. nov.</title>
        <authorList>
            <person name="Liu Q."/>
            <person name="Xin Y.-H."/>
        </authorList>
    </citation>
    <scope>NUCLEOTIDE SEQUENCE [LARGE SCALE GENOMIC DNA]</scope>
    <source>
        <strain evidence="2 3">SK-1</strain>
    </source>
</reference>
<dbReference type="AlphaFoldDB" id="A0A317ZWH5"/>
<keyword evidence="3" id="KW-1185">Reference proteome</keyword>
<dbReference type="EMBL" id="QHLY01000012">
    <property type="protein sequence ID" value="PXA68527.1"/>
    <property type="molecule type" value="Genomic_DNA"/>
</dbReference>
<dbReference type="InterPro" id="IPR025463">
    <property type="entry name" value="DUF4314"/>
</dbReference>
<name>A0A317ZWH5_9MICO</name>
<evidence type="ECO:0000313" key="2">
    <source>
        <dbReference type="EMBL" id="PXA68527.1"/>
    </source>
</evidence>
<protein>
    <submittedName>
        <fullName evidence="2">DUF4314 domain-containing protein</fullName>
    </submittedName>
</protein>
<dbReference type="Pfam" id="PF14192">
    <property type="entry name" value="DUF4314"/>
    <property type="match status" value="1"/>
</dbReference>
<gene>
    <name evidence="2" type="ORF">CTB96_18220</name>
</gene>
<evidence type="ECO:0000259" key="1">
    <source>
        <dbReference type="Pfam" id="PF14192"/>
    </source>
</evidence>
<accession>A0A317ZWH5</accession>
<feature type="domain" description="DUF4314" evidence="1">
    <location>
        <begin position="6"/>
        <end position="60"/>
    </location>
</feature>
<proteinExistence type="predicted"/>
<dbReference type="Proteomes" id="UP000246722">
    <property type="component" value="Unassembled WGS sequence"/>
</dbReference>
<evidence type="ECO:0000313" key="3">
    <source>
        <dbReference type="Proteomes" id="UP000246722"/>
    </source>
</evidence>